<dbReference type="PANTHER" id="PTHR40375">
    <property type="entry name" value="SPORULATION-SPECIFIC PROTEIN 22"/>
    <property type="match status" value="1"/>
</dbReference>
<dbReference type="Pfam" id="PF08631">
    <property type="entry name" value="SPO22"/>
    <property type="match status" value="1"/>
</dbReference>
<dbReference type="OrthoDB" id="65716at2759"/>
<evidence type="ECO:0000313" key="4">
    <source>
        <dbReference type="Proteomes" id="UP000054549"/>
    </source>
</evidence>
<organism evidence="3 4">
    <name type="scientific">Amanita muscaria (strain Koide BX008)</name>
    <dbReference type="NCBI Taxonomy" id="946122"/>
    <lineage>
        <taxon>Eukaryota</taxon>
        <taxon>Fungi</taxon>
        <taxon>Dikarya</taxon>
        <taxon>Basidiomycota</taxon>
        <taxon>Agaricomycotina</taxon>
        <taxon>Agaricomycetes</taxon>
        <taxon>Agaricomycetidae</taxon>
        <taxon>Agaricales</taxon>
        <taxon>Pluteineae</taxon>
        <taxon>Amanitaceae</taxon>
        <taxon>Amanita</taxon>
    </lineage>
</organism>
<proteinExistence type="predicted"/>
<dbReference type="InterPro" id="IPR013940">
    <property type="entry name" value="Spo22/ZIP4/TEX11"/>
</dbReference>
<name>A0A0C2S4U4_AMAMK</name>
<accession>A0A0C2S4U4</accession>
<keyword evidence="1" id="KW-0469">Meiosis</keyword>
<dbReference type="GO" id="GO:0090173">
    <property type="term" value="P:regulation of synaptonemal complex assembly"/>
    <property type="evidence" value="ECO:0007669"/>
    <property type="project" value="InterPro"/>
</dbReference>
<keyword evidence="4" id="KW-1185">Reference proteome</keyword>
<dbReference type="InterPro" id="IPR011990">
    <property type="entry name" value="TPR-like_helical_dom_sf"/>
</dbReference>
<dbReference type="PANTHER" id="PTHR40375:SF2">
    <property type="entry name" value="SPORULATION-SPECIFIC PROTEIN 22"/>
    <property type="match status" value="1"/>
</dbReference>
<evidence type="ECO:0000313" key="3">
    <source>
        <dbReference type="EMBL" id="KIL57735.1"/>
    </source>
</evidence>
<dbReference type="STRING" id="946122.A0A0C2S4U4"/>
<dbReference type="EMBL" id="KN818359">
    <property type="protein sequence ID" value="KIL57735.1"/>
    <property type="molecule type" value="Genomic_DNA"/>
</dbReference>
<dbReference type="InterPro" id="IPR039057">
    <property type="entry name" value="Spo22/ZIP4"/>
</dbReference>
<dbReference type="AlphaFoldDB" id="A0A0C2S4U4"/>
<dbReference type="Proteomes" id="UP000054549">
    <property type="component" value="Unassembled WGS sequence"/>
</dbReference>
<dbReference type="InParanoid" id="A0A0C2S4U4"/>
<evidence type="ECO:0000256" key="1">
    <source>
        <dbReference type="ARBA" id="ARBA00023254"/>
    </source>
</evidence>
<protein>
    <recommendedName>
        <fullName evidence="2">Protein ZIP4 homolog</fullName>
    </recommendedName>
</protein>
<sequence length="955" mass="105017">MASAVKRKAPSGLQAIYDSIIDQLIKIKPCLDGPDLRRPSMVQDLNKLAALAESFSEQRPKSTKAWPDLADSLDQEGVNLWNMSGLIGKTADDDAGALVAALRLAGFRLVEAGLESKPGIEALLHVLQMASKTGATLSGIKVVLPPLIIRLSLNFATMKPSDIGRNDAAASVLTSAAKYEEALRNAEDQTGTNRKAVACATIVYIASRMEAVGAVHGSFTVYDVVWSPTVLEGSPNKVAYVTIEDGQRLSLITPQLRELLVVKYHQIGRSILKEPTQEGKKTLDALVWLQKAVSLSDQPDAAASMSEVKVGVLRTLARAYFLSEDYDRAEATLEELMPTVDAKNDHASSEYQELRWLRLAILKRRNAADVVILDAFKSIIDHMEFSEADVTDVLQDLRTCGHQHSLVMSVHQYSLEKALRLRGPDLTCLNRLLLSLIFQAAKDGNHLRAMEGLKLAFSSVCEAETELTCVPATACLTLLWQYGERYFSAKRFTEAADWFISGSHKLFKSSCPTSAAKCFRKAALCYIEQKEFARAATIVRRCPADEAATFYVMFLAAVHQGLEDEAIKALHDMRHSAGFDRKMLLLATQITHQLELKGVLLSALEALLATLTSESGSAGDAVVDAMTLIRCIIRLVLKLMSDPTAKQRVLIDIAVKHFRTARALTKSACEQKTFALISKDVSWLWRTAYNCAVQGCSEWNECEEQICEFFDIAKSILESCCEASPVDLDGDAYVHLMNASFSAVSGKAFLTREAMTNGVVEEDQLRAVSAEISTCKKNIVNFLDQKKLPNETDVTRAQYFVHTLRVFEVEFLAQLRRWDDIAAVVAEAADSGVLATGTYEAIADILWISKECPMNVLYLSLEAILRASLDHGTFSVERFARWLRAICTIVLARNASADRLKAVGYIEQAVAVMESTNDTEEVVPPSPEKPHVNTDTLCGKAVPHGRATLVTRNSL</sequence>
<dbReference type="Gene3D" id="1.25.40.10">
    <property type="entry name" value="Tetratricopeptide repeat domain"/>
    <property type="match status" value="1"/>
</dbReference>
<gene>
    <name evidence="3" type="ORF">M378DRAFT_16039</name>
</gene>
<dbReference type="HOGENOM" id="CLU_006898_0_0_1"/>
<dbReference type="GO" id="GO:0051321">
    <property type="term" value="P:meiotic cell cycle"/>
    <property type="evidence" value="ECO:0007669"/>
    <property type="project" value="UniProtKB-KW"/>
</dbReference>
<reference evidence="3 4" key="1">
    <citation type="submission" date="2014-04" db="EMBL/GenBank/DDBJ databases">
        <title>Evolutionary Origins and Diversification of the Mycorrhizal Mutualists.</title>
        <authorList>
            <consortium name="DOE Joint Genome Institute"/>
            <consortium name="Mycorrhizal Genomics Consortium"/>
            <person name="Kohler A."/>
            <person name="Kuo A."/>
            <person name="Nagy L.G."/>
            <person name="Floudas D."/>
            <person name="Copeland A."/>
            <person name="Barry K.W."/>
            <person name="Cichocki N."/>
            <person name="Veneault-Fourrey C."/>
            <person name="LaButti K."/>
            <person name="Lindquist E.A."/>
            <person name="Lipzen A."/>
            <person name="Lundell T."/>
            <person name="Morin E."/>
            <person name="Murat C."/>
            <person name="Riley R."/>
            <person name="Ohm R."/>
            <person name="Sun H."/>
            <person name="Tunlid A."/>
            <person name="Henrissat B."/>
            <person name="Grigoriev I.V."/>
            <person name="Hibbett D.S."/>
            <person name="Martin F."/>
        </authorList>
    </citation>
    <scope>NUCLEOTIDE SEQUENCE [LARGE SCALE GENOMIC DNA]</scope>
    <source>
        <strain evidence="3 4">Koide BX008</strain>
    </source>
</reference>
<evidence type="ECO:0000256" key="2">
    <source>
        <dbReference type="ARBA" id="ARBA00031845"/>
    </source>
</evidence>